<dbReference type="SUPFAM" id="SSF53448">
    <property type="entry name" value="Nucleotide-diphospho-sugar transferases"/>
    <property type="match status" value="1"/>
</dbReference>
<dbReference type="InterPro" id="IPR001173">
    <property type="entry name" value="Glyco_trans_2-like"/>
</dbReference>
<dbReference type="PANTHER" id="PTHR43630:SF2">
    <property type="entry name" value="GLYCOSYLTRANSFERASE"/>
    <property type="match status" value="1"/>
</dbReference>
<dbReference type="CDD" id="cd02511">
    <property type="entry name" value="Beta4Glucosyltransferase"/>
    <property type="match status" value="1"/>
</dbReference>
<dbReference type="Gene3D" id="3.90.550.10">
    <property type="entry name" value="Spore Coat Polysaccharide Biosynthesis Protein SpsA, Chain A"/>
    <property type="match status" value="1"/>
</dbReference>
<evidence type="ECO:0000259" key="2">
    <source>
        <dbReference type="Pfam" id="PF00535"/>
    </source>
</evidence>
<dbReference type="Pfam" id="PF00535">
    <property type="entry name" value="Glycos_transf_2"/>
    <property type="match status" value="1"/>
</dbReference>
<accession>A0A6S6T152</accession>
<proteinExistence type="inferred from homology"/>
<dbReference type="PANTHER" id="PTHR43630">
    <property type="entry name" value="POLY-BETA-1,6-N-ACETYL-D-GLUCOSAMINE SYNTHASE"/>
    <property type="match status" value="1"/>
</dbReference>
<dbReference type="AlphaFoldDB" id="A0A6S6T152"/>
<keyword evidence="3" id="KW-0808">Transferase</keyword>
<comment type="similarity">
    <text evidence="1">Belongs to the glycosyltransferase 2 family. WaaE/KdtX subfamily.</text>
</comment>
<name>A0A6S6T152_9BACT</name>
<feature type="domain" description="Glycosyltransferase 2-like" evidence="2">
    <location>
        <begin position="5"/>
        <end position="139"/>
    </location>
</feature>
<dbReference type="InterPro" id="IPR029044">
    <property type="entry name" value="Nucleotide-diphossugar_trans"/>
</dbReference>
<organism evidence="3">
    <name type="scientific">uncultured Sulfurovum sp</name>
    <dbReference type="NCBI Taxonomy" id="269237"/>
    <lineage>
        <taxon>Bacteria</taxon>
        <taxon>Pseudomonadati</taxon>
        <taxon>Campylobacterota</taxon>
        <taxon>Epsilonproteobacteria</taxon>
        <taxon>Campylobacterales</taxon>
        <taxon>Sulfurovaceae</taxon>
        <taxon>Sulfurovum</taxon>
        <taxon>environmental samples</taxon>
    </lineage>
</organism>
<reference evidence="3" key="1">
    <citation type="submission" date="2020-01" db="EMBL/GenBank/DDBJ databases">
        <authorList>
            <person name="Meier V. D."/>
            <person name="Meier V D."/>
        </authorList>
    </citation>
    <scope>NUCLEOTIDE SEQUENCE</scope>
    <source>
        <strain evidence="3">HLG_WM_MAG_05</strain>
    </source>
</reference>
<dbReference type="EMBL" id="CACVAU010000029">
    <property type="protein sequence ID" value="CAA6808565.1"/>
    <property type="molecule type" value="Genomic_DNA"/>
</dbReference>
<sequence length="254" mass="29330">MIKISAAIITYNEEKNIKRCMESLDFVDEIVIVDSLSSDNTCAIAKELGAKVINQKFLGHIAQKQLAVEHCSHHWVLSLDADEEVSVALRDALIELIKNPLDYEGYEMKRVSFHLGKWIRHGGWYPDKKIRFFNKQHAHWGGYNPHDKVIVDGKVGMLEGDLKHYVFTNLRHNIDTNNSYSSIMAEDLDKKGKKFSYFKLFFKPLGKFLEVYLYKRGFLDGMPGFIIAVGASYSMFLKFAKLWELQKIEQENTN</sequence>
<evidence type="ECO:0000256" key="1">
    <source>
        <dbReference type="ARBA" id="ARBA00038494"/>
    </source>
</evidence>
<dbReference type="GO" id="GO:0016740">
    <property type="term" value="F:transferase activity"/>
    <property type="evidence" value="ECO:0007669"/>
    <property type="project" value="UniProtKB-KW"/>
</dbReference>
<protein>
    <submittedName>
        <fullName evidence="3">Glycosyl transferase</fullName>
    </submittedName>
</protein>
<evidence type="ECO:0000313" key="3">
    <source>
        <dbReference type="EMBL" id="CAA6808565.1"/>
    </source>
</evidence>
<gene>
    <name evidence="3" type="ORF">HELGO_WM13590</name>
</gene>